<name>A0AB34LBB7_PARDI</name>
<feature type="transmembrane region" description="Helical" evidence="1">
    <location>
        <begin position="193"/>
        <end position="218"/>
    </location>
</feature>
<feature type="transmembrane region" description="Helical" evidence="1">
    <location>
        <begin position="291"/>
        <end position="310"/>
    </location>
</feature>
<evidence type="ECO:0000313" key="3">
    <source>
        <dbReference type="Proteomes" id="UP000027850"/>
    </source>
</evidence>
<keyword evidence="1" id="KW-1133">Transmembrane helix</keyword>
<comment type="caution">
    <text evidence="2">The sequence shown here is derived from an EMBL/GenBank/DDBJ whole genome shotgun (WGS) entry which is preliminary data.</text>
</comment>
<dbReference type="RefSeq" id="WP_036611308.1">
    <property type="nucleotide sequence ID" value="NZ_JNHK01000088.1"/>
</dbReference>
<evidence type="ECO:0000256" key="1">
    <source>
        <dbReference type="SAM" id="Phobius"/>
    </source>
</evidence>
<feature type="transmembrane region" description="Helical" evidence="1">
    <location>
        <begin position="77"/>
        <end position="95"/>
    </location>
</feature>
<reference evidence="2 3" key="1">
    <citation type="submission" date="2014-04" db="EMBL/GenBank/DDBJ databases">
        <authorList>
            <person name="Sears C."/>
            <person name="Carroll K."/>
            <person name="Sack B.R."/>
            <person name="Qadri F."/>
            <person name="Myers L.L."/>
            <person name="Chung G.-T."/>
            <person name="Escheverria P."/>
            <person name="Fraser C.M."/>
            <person name="Sadzewicz L."/>
            <person name="Shefchek K.A."/>
            <person name="Tallon L."/>
            <person name="Das S.P."/>
            <person name="Daugherty S."/>
            <person name="Mongodin E.F."/>
        </authorList>
    </citation>
    <scope>NUCLEOTIDE SEQUENCE [LARGE SCALE GENOMIC DNA]</scope>
    <source>
        <strain evidence="2 3">3776 D15 i</strain>
    </source>
</reference>
<dbReference type="Proteomes" id="UP000027850">
    <property type="component" value="Unassembled WGS sequence"/>
</dbReference>
<protein>
    <submittedName>
        <fullName evidence="2">O-antigen polysaccharide polymerase Wzy family protein</fullName>
    </submittedName>
</protein>
<dbReference type="EMBL" id="JNHK01000088">
    <property type="protein sequence ID" value="KDS37313.1"/>
    <property type="molecule type" value="Genomic_DNA"/>
</dbReference>
<sequence length="431" mass="50414">MSPIGYSILFVVSYLFLLILLWKITKKRITLFFLFFLTYGLFIGGSFWAVIMGYDVDPFSLNYYYEYVASDERRIDIMFYILGFLFFSLFGYKCAYCRLIRSNNLFVLSNNTEMQIANILQFLFPVIAVVVVVETLSQFLSVLKNGYLALYVSRQNESYSGTSLWITLLPVLFGLAMTYGYKKEKKGFMLLYLFQAIFRIVMGTRALFGALLLFFLWIYSKKRNISLKKVFILCLCFSLVLIFVFSFSIRAGEELGFNISIKDVLLGFIHTQGVSLMVFDASRLVENYPTLAYFQTIFPGCSFLYSLFFNKELHFQDICFDGYMCYILNPWMLAEGHGMGWTLMSDLYLFSGRVWLFYLFLSFLFGFVVAKLESLAENSPFFLFIEYVIVFKFLLLPRAGLNSVLPLLFYSLFFWSFFVFVSQILIYMKRK</sequence>
<feature type="transmembrane region" description="Helical" evidence="1">
    <location>
        <begin position="407"/>
        <end position="428"/>
    </location>
</feature>
<organism evidence="2 3">
    <name type="scientific">Parabacteroides distasonis str. 3776 D15 i</name>
    <dbReference type="NCBI Taxonomy" id="1339342"/>
    <lineage>
        <taxon>Bacteria</taxon>
        <taxon>Pseudomonadati</taxon>
        <taxon>Bacteroidota</taxon>
        <taxon>Bacteroidia</taxon>
        <taxon>Bacteroidales</taxon>
        <taxon>Tannerellaceae</taxon>
        <taxon>Parabacteroides</taxon>
    </lineage>
</organism>
<keyword evidence="1" id="KW-0812">Transmembrane</keyword>
<feature type="transmembrane region" description="Helical" evidence="1">
    <location>
        <begin position="163"/>
        <end position="181"/>
    </location>
</feature>
<dbReference type="AlphaFoldDB" id="A0AB34LBB7"/>
<feature type="transmembrane region" description="Helical" evidence="1">
    <location>
        <begin position="230"/>
        <end position="249"/>
    </location>
</feature>
<keyword evidence="1" id="KW-0472">Membrane</keyword>
<feature type="transmembrane region" description="Helical" evidence="1">
    <location>
        <begin position="347"/>
        <end position="369"/>
    </location>
</feature>
<feature type="transmembrane region" description="Helical" evidence="1">
    <location>
        <begin position="322"/>
        <end position="341"/>
    </location>
</feature>
<evidence type="ECO:0000313" key="2">
    <source>
        <dbReference type="EMBL" id="KDS37313.1"/>
    </source>
</evidence>
<feature type="transmembrane region" description="Helical" evidence="1">
    <location>
        <begin position="381"/>
        <end position="401"/>
    </location>
</feature>
<gene>
    <name evidence="2" type="ORF">M091_0463</name>
</gene>
<feature type="transmembrane region" description="Helical" evidence="1">
    <location>
        <begin position="6"/>
        <end position="24"/>
    </location>
</feature>
<feature type="transmembrane region" description="Helical" evidence="1">
    <location>
        <begin position="31"/>
        <end position="54"/>
    </location>
</feature>
<proteinExistence type="predicted"/>
<dbReference type="Pfam" id="PF14296">
    <property type="entry name" value="O-ag_pol_Wzy"/>
    <property type="match status" value="1"/>
</dbReference>
<dbReference type="InterPro" id="IPR029468">
    <property type="entry name" value="O-ag_pol_Wzy"/>
</dbReference>
<accession>A0AB34LBB7</accession>